<dbReference type="InterPro" id="IPR042201">
    <property type="entry name" value="FH2_Formin_sf"/>
</dbReference>
<feature type="region of interest" description="Disordered" evidence="1">
    <location>
        <begin position="670"/>
        <end position="707"/>
    </location>
</feature>
<evidence type="ECO:0000313" key="3">
    <source>
        <dbReference type="EnsemblProtists" id="EOD11878"/>
    </source>
</evidence>
<dbReference type="RefSeq" id="XP_005764307.1">
    <property type="nucleotide sequence ID" value="XM_005764250.1"/>
</dbReference>
<feature type="region of interest" description="Disordered" evidence="1">
    <location>
        <begin position="914"/>
        <end position="978"/>
    </location>
</feature>
<keyword evidence="4" id="KW-1185">Reference proteome</keyword>
<evidence type="ECO:0000259" key="2">
    <source>
        <dbReference type="PROSITE" id="PS51444"/>
    </source>
</evidence>
<dbReference type="PaxDb" id="2903-EOD11878"/>
<feature type="region of interest" description="Disordered" evidence="1">
    <location>
        <begin position="606"/>
        <end position="625"/>
    </location>
</feature>
<dbReference type="InterPro" id="IPR051425">
    <property type="entry name" value="Formin_Homology"/>
</dbReference>
<name>A0A0D3IKU3_EMIH1</name>
<dbReference type="AlphaFoldDB" id="A0A0D3IKU3"/>
<dbReference type="Proteomes" id="UP000013827">
    <property type="component" value="Unassembled WGS sequence"/>
</dbReference>
<reference evidence="4" key="1">
    <citation type="journal article" date="2013" name="Nature">
        <title>Pan genome of the phytoplankton Emiliania underpins its global distribution.</title>
        <authorList>
            <person name="Read B.A."/>
            <person name="Kegel J."/>
            <person name="Klute M.J."/>
            <person name="Kuo A."/>
            <person name="Lefebvre S.C."/>
            <person name="Maumus F."/>
            <person name="Mayer C."/>
            <person name="Miller J."/>
            <person name="Monier A."/>
            <person name="Salamov A."/>
            <person name="Young J."/>
            <person name="Aguilar M."/>
            <person name="Claverie J.M."/>
            <person name="Frickenhaus S."/>
            <person name="Gonzalez K."/>
            <person name="Herman E.K."/>
            <person name="Lin Y.C."/>
            <person name="Napier J."/>
            <person name="Ogata H."/>
            <person name="Sarno A.F."/>
            <person name="Shmutz J."/>
            <person name="Schroeder D."/>
            <person name="de Vargas C."/>
            <person name="Verret F."/>
            <person name="von Dassow P."/>
            <person name="Valentin K."/>
            <person name="Van de Peer Y."/>
            <person name="Wheeler G."/>
            <person name="Dacks J.B."/>
            <person name="Delwiche C.F."/>
            <person name="Dyhrman S.T."/>
            <person name="Glockner G."/>
            <person name="John U."/>
            <person name="Richards T."/>
            <person name="Worden A.Z."/>
            <person name="Zhang X."/>
            <person name="Grigoriev I.V."/>
            <person name="Allen A.E."/>
            <person name="Bidle K."/>
            <person name="Borodovsky M."/>
            <person name="Bowler C."/>
            <person name="Brownlee C."/>
            <person name="Cock J.M."/>
            <person name="Elias M."/>
            <person name="Gladyshev V.N."/>
            <person name="Groth M."/>
            <person name="Guda C."/>
            <person name="Hadaegh A."/>
            <person name="Iglesias-Rodriguez M.D."/>
            <person name="Jenkins J."/>
            <person name="Jones B.M."/>
            <person name="Lawson T."/>
            <person name="Leese F."/>
            <person name="Lindquist E."/>
            <person name="Lobanov A."/>
            <person name="Lomsadze A."/>
            <person name="Malik S.B."/>
            <person name="Marsh M.E."/>
            <person name="Mackinder L."/>
            <person name="Mock T."/>
            <person name="Mueller-Roeber B."/>
            <person name="Pagarete A."/>
            <person name="Parker M."/>
            <person name="Probert I."/>
            <person name="Quesneville H."/>
            <person name="Raines C."/>
            <person name="Rensing S.A."/>
            <person name="Riano-Pachon D.M."/>
            <person name="Richier S."/>
            <person name="Rokitta S."/>
            <person name="Shiraiwa Y."/>
            <person name="Soanes D.M."/>
            <person name="van der Giezen M."/>
            <person name="Wahlund T.M."/>
            <person name="Williams B."/>
            <person name="Wilson W."/>
            <person name="Wolfe G."/>
            <person name="Wurch L.L."/>
        </authorList>
    </citation>
    <scope>NUCLEOTIDE SEQUENCE</scope>
</reference>
<feature type="region of interest" description="Disordered" evidence="1">
    <location>
        <begin position="107"/>
        <end position="165"/>
    </location>
</feature>
<dbReference type="Gene3D" id="1.20.58.2220">
    <property type="entry name" value="Formin, FH2 domain"/>
    <property type="match status" value="2"/>
</dbReference>
<feature type="compositionally biased region" description="Polar residues" evidence="1">
    <location>
        <begin position="671"/>
        <end position="690"/>
    </location>
</feature>
<dbReference type="InterPro" id="IPR015425">
    <property type="entry name" value="FH2_Formin"/>
</dbReference>
<dbReference type="PANTHER" id="PTHR45725">
    <property type="entry name" value="FORMIN HOMOLOGY 2 FAMILY MEMBER"/>
    <property type="match status" value="1"/>
</dbReference>
<feature type="domain" description="FH2" evidence="2">
    <location>
        <begin position="161"/>
        <end position="556"/>
    </location>
</feature>
<dbReference type="EnsemblProtists" id="EOD11878">
    <property type="protein sequence ID" value="EOD11878"/>
    <property type="gene ID" value="EMIHUDRAFT_214235"/>
</dbReference>
<accession>A0A0D3IKU3</accession>
<dbReference type="eggNOG" id="KOG1922">
    <property type="taxonomic scope" value="Eukaryota"/>
</dbReference>
<dbReference type="GeneID" id="17258041"/>
<proteinExistence type="predicted"/>
<evidence type="ECO:0000313" key="4">
    <source>
        <dbReference type="Proteomes" id="UP000013827"/>
    </source>
</evidence>
<dbReference type="HOGENOM" id="CLU_304109_0_0_1"/>
<sequence>MSTRRAQTRASANGDVIDGLTVAELTAEIALLATLRQQLHTRRFESENGSTPAVAGRAALGRSQRLLAGHAGEVLDLVSCDGDAILGNARSLALELQALGAAAGERVQPYNVDEPSSAPRHGNDPPARAENQDDSRPSAAAADPCSGNTVLGIPVTAPEPPTEPTAAQLKLKPLHWKKIAPGSISTASLWASLDEVPLGAEPLERLCHWFEYREARAITPRSAAMSGSSACVEILTTKRKQNIEIVIAGLAAGAQELSDAVASFNAQGLLALEDIVALSGIAPTADEAAAAAVLRAELAENPSVESSLSEAERFAVRMSEIDHLDRKLKVLSLMALFQQLALAVRANVDSLRTAAEQVLQSPMLRRCLQLCLQVGNVLNGGTARGNARGFRLDVLPSLSAVKSSVDPQYSLMNFVAELMQRKASEALPDGEGGDAIDLLSTELSGTASFHTDTGSGGAKDWIRSIDDQIAHIKATLVLAKAELALLPPCPAAPALAKGYPQLRAYDQSRLLLSVATDEVASVWWVLLPGWRQEPNFHSWGKKQRAPRAEQVKRGVGADGQPALAAGCLVSEAAGQEHHVLIAIRRPIATSFTVYAVVEDSFGWETAESGPAASAPPRLPGAGPELSEPWRVVAEARISGRRAATDLASSPARSPAAPAAVEEACAQASPASVRSTNSTRSSQLSCPTSPHVTEMISDEQPPPDAVESCPGALSCVRRSTPGTVRLGDASVVRRSAANAGDVVALLRRLDLLGLLRTPLLQPLDSKLAGSTAAYSLNIRAWRVLRASVGNLPRAWREVERQSVEQPHAPGTGVTKGHIDGLYARFLLDAFVAEVQSECNTVEEHFSDTQEQLRRAAEYLGHAHPSQTASDHVAMLSTVRAFVVSLAKSRDQNVARERLRAQTEVRGMQERLRAARVLASDRPARGRPAAEGKGSGQPRDDDGASAGRGDEPAAANGPTSSPQAASPVAVRYEDAPEDYF</sequence>
<dbReference type="KEGG" id="ehx:EMIHUDRAFT_214235"/>
<protein>
    <recommendedName>
        <fullName evidence="2">FH2 domain-containing protein</fullName>
    </recommendedName>
</protein>
<dbReference type="PANTHER" id="PTHR45725:SF1">
    <property type="entry name" value="DISHEVELLED ASSOCIATED ACTIVATOR OF MORPHOGENESIS, ISOFORM D"/>
    <property type="match status" value="1"/>
</dbReference>
<organism evidence="3 4">
    <name type="scientific">Emiliania huxleyi (strain CCMP1516)</name>
    <dbReference type="NCBI Taxonomy" id="280463"/>
    <lineage>
        <taxon>Eukaryota</taxon>
        <taxon>Haptista</taxon>
        <taxon>Haptophyta</taxon>
        <taxon>Prymnesiophyceae</taxon>
        <taxon>Isochrysidales</taxon>
        <taxon>Noelaerhabdaceae</taxon>
        <taxon>Emiliania</taxon>
    </lineage>
</organism>
<dbReference type="STRING" id="2903.R1BPA7"/>
<reference evidence="3" key="2">
    <citation type="submission" date="2024-10" db="UniProtKB">
        <authorList>
            <consortium name="EnsemblProtists"/>
        </authorList>
    </citation>
    <scope>IDENTIFICATION</scope>
</reference>
<dbReference type="SUPFAM" id="SSF101447">
    <property type="entry name" value="Formin homology 2 domain (FH2 domain)"/>
    <property type="match status" value="1"/>
</dbReference>
<dbReference type="SMART" id="SM00498">
    <property type="entry name" value="FH2"/>
    <property type="match status" value="1"/>
</dbReference>
<dbReference type="Pfam" id="PF02181">
    <property type="entry name" value="FH2"/>
    <property type="match status" value="1"/>
</dbReference>
<evidence type="ECO:0000256" key="1">
    <source>
        <dbReference type="SAM" id="MobiDB-lite"/>
    </source>
</evidence>
<dbReference type="PROSITE" id="PS51444">
    <property type="entry name" value="FH2"/>
    <property type="match status" value="1"/>
</dbReference>